<gene>
    <name evidence="7" type="ORF">V4836_02675</name>
</gene>
<feature type="transmembrane region" description="Helical" evidence="6">
    <location>
        <begin position="434"/>
        <end position="455"/>
    </location>
</feature>
<feature type="transmembrane region" description="Helical" evidence="6">
    <location>
        <begin position="90"/>
        <end position="111"/>
    </location>
</feature>
<name>A0AB35X1B3_9ENTR</name>
<feature type="transmembrane region" description="Helical" evidence="6">
    <location>
        <begin position="304"/>
        <end position="324"/>
    </location>
</feature>
<feature type="transmembrane region" description="Helical" evidence="6">
    <location>
        <begin position="461"/>
        <end position="486"/>
    </location>
</feature>
<dbReference type="EMBL" id="JAZKKV010000001">
    <property type="protein sequence ID" value="MEE9653080.1"/>
    <property type="molecule type" value="Genomic_DNA"/>
</dbReference>
<proteinExistence type="predicted"/>
<feature type="transmembrane region" description="Helical" evidence="6">
    <location>
        <begin position="123"/>
        <end position="145"/>
    </location>
</feature>
<evidence type="ECO:0000256" key="4">
    <source>
        <dbReference type="ARBA" id="ARBA00022989"/>
    </source>
</evidence>
<dbReference type="PANTHER" id="PTHR30250:SF26">
    <property type="entry name" value="PSMA PROTEIN"/>
    <property type="match status" value="1"/>
</dbReference>
<evidence type="ECO:0000313" key="8">
    <source>
        <dbReference type="Proteomes" id="UP001331691"/>
    </source>
</evidence>
<dbReference type="GO" id="GO:0005886">
    <property type="term" value="C:plasma membrane"/>
    <property type="evidence" value="ECO:0007669"/>
    <property type="project" value="UniProtKB-SubCell"/>
</dbReference>
<feature type="transmembrane region" description="Helical" evidence="6">
    <location>
        <begin position="266"/>
        <end position="292"/>
    </location>
</feature>
<keyword evidence="8" id="KW-1185">Reference proteome</keyword>
<dbReference type="PANTHER" id="PTHR30250">
    <property type="entry name" value="PST FAMILY PREDICTED COLANIC ACID TRANSPORTER"/>
    <property type="match status" value="1"/>
</dbReference>
<feature type="transmembrane region" description="Helical" evidence="6">
    <location>
        <begin position="12"/>
        <end position="31"/>
    </location>
</feature>
<reference evidence="7 8" key="1">
    <citation type="submission" date="2023-10" db="EMBL/GenBank/DDBJ databases">
        <title>Wastewater isolates of ESBL- and carbapenemase-producing Gram-negative bacteria from New Zealand.</title>
        <authorList>
            <person name="Straub C."/>
            <person name="Weaver L."/>
            <person name="Cornelius A."/>
            <person name="Mcgill E."/>
            <person name="Dyet K."/>
            <person name="White L."/>
            <person name="Pattis I."/>
        </authorList>
    </citation>
    <scope>NUCLEOTIDE SEQUENCE [LARGE SCALE GENOMIC DNA]</scope>
    <source>
        <strain evidence="7 8">ESBL09</strain>
    </source>
</reference>
<evidence type="ECO:0000256" key="3">
    <source>
        <dbReference type="ARBA" id="ARBA00022692"/>
    </source>
</evidence>
<protein>
    <submittedName>
        <fullName evidence="7">Uncharacterized protein</fullName>
    </submittedName>
</protein>
<feature type="transmembrane region" description="Helical" evidence="6">
    <location>
        <begin position="157"/>
        <end position="174"/>
    </location>
</feature>
<dbReference type="InterPro" id="IPR050833">
    <property type="entry name" value="Poly_Biosynth_Transport"/>
</dbReference>
<feature type="transmembrane region" description="Helical" evidence="6">
    <location>
        <begin position="43"/>
        <end position="69"/>
    </location>
</feature>
<evidence type="ECO:0000256" key="5">
    <source>
        <dbReference type="ARBA" id="ARBA00023136"/>
    </source>
</evidence>
<dbReference type="AlphaFoldDB" id="A0AB35X1B3"/>
<evidence type="ECO:0000256" key="6">
    <source>
        <dbReference type="SAM" id="Phobius"/>
    </source>
</evidence>
<evidence type="ECO:0000313" key="7">
    <source>
        <dbReference type="EMBL" id="MEE9653080.1"/>
    </source>
</evidence>
<organism evidence="7 8">
    <name type="scientific">Kluyvera ascorbata</name>
    <dbReference type="NCBI Taxonomy" id="51288"/>
    <lineage>
        <taxon>Bacteria</taxon>
        <taxon>Pseudomonadati</taxon>
        <taxon>Pseudomonadota</taxon>
        <taxon>Gammaproteobacteria</taxon>
        <taxon>Enterobacterales</taxon>
        <taxon>Enterobacteriaceae</taxon>
        <taxon>Kluyvera</taxon>
    </lineage>
</organism>
<evidence type="ECO:0000256" key="2">
    <source>
        <dbReference type="ARBA" id="ARBA00022475"/>
    </source>
</evidence>
<keyword evidence="5 6" id="KW-0472">Membrane</keyword>
<feature type="transmembrane region" description="Helical" evidence="6">
    <location>
        <begin position="344"/>
        <end position="362"/>
    </location>
</feature>
<evidence type="ECO:0000256" key="1">
    <source>
        <dbReference type="ARBA" id="ARBA00004651"/>
    </source>
</evidence>
<feature type="transmembrane region" description="Helical" evidence="6">
    <location>
        <begin position="395"/>
        <end position="413"/>
    </location>
</feature>
<dbReference type="Proteomes" id="UP001331691">
    <property type="component" value="Unassembled WGS sequence"/>
</dbReference>
<feature type="transmembrane region" description="Helical" evidence="6">
    <location>
        <begin position="369"/>
        <end position="389"/>
    </location>
</feature>
<keyword evidence="2" id="KW-1003">Cell membrane</keyword>
<keyword evidence="4 6" id="KW-1133">Transmembrane helix</keyword>
<feature type="transmembrane region" description="Helical" evidence="6">
    <location>
        <begin position="180"/>
        <end position="198"/>
    </location>
</feature>
<comment type="subcellular location">
    <subcellularLocation>
        <location evidence="1">Cell membrane</location>
        <topology evidence="1">Multi-pass membrane protein</topology>
    </subcellularLocation>
</comment>
<accession>A0AB35X1B3</accession>
<keyword evidence="3 6" id="KW-0812">Transmembrane</keyword>
<sequence length="505" mass="57442">MRSKKTLKNIKVDLVITLSIVLLGFLSRKIFIEYMGADFTGLMLLFVQLIGMINIAEMGVGTATASLLYKPLSENNYSVVNKIIASTAKVYKYISILVFFVGITTGIIVYFNVPSVANIQYSQYYWLLYVINTACSYLFAHYFILLTADQKYHTTRTIQGGAKILCICIQLFIIVHYKNFLLYILCDSLFFLLQFTFFKRKVSKEYKYITKGSSGEITEEFKLVKDKIKKVFFHKLGTVLVFNTDYIIISKFLTLTTVTLYSSYMMIFQALTMFINIFGNSVTASVGNFLALKDSYGRKELWDRVILLFFFLATCITLITVISITDFVRLWIGDEHLLDKTTLYLLSFNLFVLISKVALDVIKNASGEFGDIALPILEGAINIIVSIILVNKIGLAGVVIGTVTSNIFIICLAKPAYLFKKVTRGTIFELLLSILKPAVLSFFAISLVMTFSHYWQRTESFYQWFLNAAILSVIVVPVVAIIFSTAKDFRYVVRKVWFTLLKKAH</sequence>
<comment type="caution">
    <text evidence="7">The sequence shown here is derived from an EMBL/GenBank/DDBJ whole genome shotgun (WGS) entry which is preliminary data.</text>
</comment>
<dbReference type="RefSeq" id="WP_331387658.1">
    <property type="nucleotide sequence ID" value="NZ_JAZKKV010000001.1"/>
</dbReference>
<feature type="transmembrane region" description="Helical" evidence="6">
    <location>
        <begin position="232"/>
        <end position="254"/>
    </location>
</feature>